<sequence>MQANLPNKTTFIPTLPINEHQIFRAMRTYPDNVKVYHPHGRIDATSVFWLNKFQPNALNFAAFIDPKAAEPLALAKRILADINKLAWKFDVDRIITSDYAPQHAFNKWLPTQGFKRVEKATEPQLRLSEVQLEAPSTAITTRLLTSAELVNNQALWNEVATTAFMHYRSAHQSNPVGDISLSTWQALLVAKLVMQAPAVLLDDQGSLASYCLIYQPTAGEVTLDHFGETQPGNLLSLTAAQFFWLESRFQTITLNLSATDKLGLQIYRNFPFNKNAVYESYLKITQY</sequence>
<name>A0A512PNG9_9LACO</name>
<reference evidence="1 2" key="1">
    <citation type="submission" date="2019-07" db="EMBL/GenBank/DDBJ databases">
        <title>Whole genome shotgun sequence of Lactobacillus rapi NBRC 109618.</title>
        <authorList>
            <person name="Hosoyama A."/>
            <person name="Uohara A."/>
            <person name="Ohji S."/>
            <person name="Ichikawa N."/>
        </authorList>
    </citation>
    <scope>NUCLEOTIDE SEQUENCE [LARGE SCALE GENOMIC DNA]</scope>
    <source>
        <strain evidence="1 2">NBRC 109618</strain>
    </source>
</reference>
<comment type="caution">
    <text evidence="1">The sequence shown here is derived from an EMBL/GenBank/DDBJ whole genome shotgun (WGS) entry which is preliminary data.</text>
</comment>
<accession>A0A512PNG9</accession>
<gene>
    <name evidence="1" type="ORF">LRA02_16140</name>
</gene>
<dbReference type="EMBL" id="BKAM01000031">
    <property type="protein sequence ID" value="GEP72746.1"/>
    <property type="molecule type" value="Genomic_DNA"/>
</dbReference>
<protein>
    <recommendedName>
        <fullName evidence="3">Phosphatidylglycerol lysyltransferase C-terminal domain-containing protein</fullName>
    </recommendedName>
</protein>
<dbReference type="STRING" id="1423795.FD12_GL002545"/>
<organism evidence="1 2">
    <name type="scientific">Lentilactobacillus rapi</name>
    <dbReference type="NCBI Taxonomy" id="481723"/>
    <lineage>
        <taxon>Bacteria</taxon>
        <taxon>Bacillati</taxon>
        <taxon>Bacillota</taxon>
        <taxon>Bacilli</taxon>
        <taxon>Lactobacillales</taxon>
        <taxon>Lactobacillaceae</taxon>
        <taxon>Lentilactobacillus</taxon>
    </lineage>
</organism>
<dbReference type="RefSeq" id="WP_056982326.1">
    <property type="nucleotide sequence ID" value="NZ_BKAM01000031.1"/>
</dbReference>
<proteinExistence type="predicted"/>
<dbReference type="Proteomes" id="UP000321569">
    <property type="component" value="Unassembled WGS sequence"/>
</dbReference>
<dbReference type="OrthoDB" id="2321238at2"/>
<evidence type="ECO:0008006" key="3">
    <source>
        <dbReference type="Google" id="ProtNLM"/>
    </source>
</evidence>
<evidence type="ECO:0000313" key="1">
    <source>
        <dbReference type="EMBL" id="GEP72746.1"/>
    </source>
</evidence>
<dbReference type="AlphaFoldDB" id="A0A512PNG9"/>
<evidence type="ECO:0000313" key="2">
    <source>
        <dbReference type="Proteomes" id="UP000321569"/>
    </source>
</evidence>